<proteinExistence type="inferred from homology"/>
<accession>W7YSK5</accession>
<dbReference type="InterPro" id="IPR052530">
    <property type="entry name" value="NAD(P)H_nitroreductase"/>
</dbReference>
<name>W7YSK5_9BACL</name>
<dbReference type="InterPro" id="IPR026021">
    <property type="entry name" value="YdjA-like"/>
</dbReference>
<dbReference type="GO" id="GO:0016491">
    <property type="term" value="F:oxidoreductase activity"/>
    <property type="evidence" value="ECO:0007669"/>
    <property type="project" value="UniProtKB-KW"/>
</dbReference>
<comment type="caution">
    <text evidence="9">The sequence shown here is derived from an EMBL/GenBank/DDBJ whole genome shotgun (WGS) entry which is preliminary data.</text>
</comment>
<keyword evidence="3" id="KW-0285">Flavoprotein</keyword>
<keyword evidence="7" id="KW-0520">NAD</keyword>
<evidence type="ECO:0000259" key="8">
    <source>
        <dbReference type="Pfam" id="PF00881"/>
    </source>
</evidence>
<dbReference type="PANTHER" id="PTHR43821:SF1">
    <property type="entry name" value="NAD(P)H NITROREDUCTASE YDJA-RELATED"/>
    <property type="match status" value="1"/>
</dbReference>
<dbReference type="RefSeq" id="WP_036647254.1">
    <property type="nucleotide sequence ID" value="NZ_BAVZ01000004.1"/>
</dbReference>
<evidence type="ECO:0000256" key="2">
    <source>
        <dbReference type="ARBA" id="ARBA00007118"/>
    </source>
</evidence>
<dbReference type="InterPro" id="IPR000415">
    <property type="entry name" value="Nitroreductase-like"/>
</dbReference>
<evidence type="ECO:0000313" key="10">
    <source>
        <dbReference type="Proteomes" id="UP000019364"/>
    </source>
</evidence>
<evidence type="ECO:0000256" key="3">
    <source>
        <dbReference type="ARBA" id="ARBA00022630"/>
    </source>
</evidence>
<dbReference type="OrthoDB" id="9804207at2"/>
<dbReference type="InterPro" id="IPR029479">
    <property type="entry name" value="Nitroreductase"/>
</dbReference>
<feature type="domain" description="Nitroreductase" evidence="8">
    <location>
        <begin position="13"/>
        <end position="163"/>
    </location>
</feature>
<dbReference type="SUPFAM" id="SSF55469">
    <property type="entry name" value="FMN-dependent nitroreductase-like"/>
    <property type="match status" value="1"/>
</dbReference>
<dbReference type="PANTHER" id="PTHR43821">
    <property type="entry name" value="NAD(P)H NITROREDUCTASE YDJA-RELATED"/>
    <property type="match status" value="1"/>
</dbReference>
<evidence type="ECO:0000256" key="7">
    <source>
        <dbReference type="ARBA" id="ARBA00023027"/>
    </source>
</evidence>
<dbReference type="eggNOG" id="COG0778">
    <property type="taxonomic scope" value="Bacteria"/>
</dbReference>
<comment type="similarity">
    <text evidence="2">Belongs to the nitroreductase family.</text>
</comment>
<keyword evidence="4" id="KW-0288">FMN</keyword>
<keyword evidence="10" id="KW-1185">Reference proteome</keyword>
<dbReference type="Proteomes" id="UP000019364">
    <property type="component" value="Unassembled WGS sequence"/>
</dbReference>
<reference evidence="9 10" key="1">
    <citation type="journal article" date="2014" name="Genome Announc.">
        <title>Draft Genome Sequence of Paenibacillus pini JCM 16418T, Isolated from the Rhizosphere of Pine Tree.</title>
        <authorList>
            <person name="Yuki M."/>
            <person name="Oshima K."/>
            <person name="Suda W."/>
            <person name="Oshida Y."/>
            <person name="Kitamura K."/>
            <person name="Iida Y."/>
            <person name="Hattori M."/>
            <person name="Ohkuma M."/>
        </authorList>
    </citation>
    <scope>NUCLEOTIDE SEQUENCE [LARGE SCALE GENOMIC DNA]</scope>
    <source>
        <strain evidence="9 10">JCM 16418</strain>
    </source>
</reference>
<organism evidence="9 10">
    <name type="scientific">Paenibacillus pini JCM 16418</name>
    <dbReference type="NCBI Taxonomy" id="1236976"/>
    <lineage>
        <taxon>Bacteria</taxon>
        <taxon>Bacillati</taxon>
        <taxon>Bacillota</taxon>
        <taxon>Bacilli</taxon>
        <taxon>Bacillales</taxon>
        <taxon>Paenibacillaceae</taxon>
        <taxon>Paenibacillus</taxon>
    </lineage>
</organism>
<dbReference type="EMBL" id="BAVZ01000004">
    <property type="protein sequence ID" value="GAF07606.1"/>
    <property type="molecule type" value="Genomic_DNA"/>
</dbReference>
<keyword evidence="6" id="KW-0560">Oxidoreductase</keyword>
<dbReference type="CDD" id="cd02135">
    <property type="entry name" value="YdjA-like"/>
    <property type="match status" value="1"/>
</dbReference>
<evidence type="ECO:0000256" key="5">
    <source>
        <dbReference type="ARBA" id="ARBA00022857"/>
    </source>
</evidence>
<gene>
    <name evidence="9" type="ORF">JCM16418_1633</name>
</gene>
<evidence type="ECO:0000256" key="4">
    <source>
        <dbReference type="ARBA" id="ARBA00022643"/>
    </source>
</evidence>
<evidence type="ECO:0000256" key="6">
    <source>
        <dbReference type="ARBA" id="ARBA00023002"/>
    </source>
</evidence>
<dbReference type="STRING" id="1236976.JCM16418_1633"/>
<keyword evidence="5" id="KW-0521">NADP</keyword>
<sequence length="185" mass="21901">MENKKPTELARIIRERRSVKKGYTDQSVPKELVLELLNDAVYAPNHGLREPWRFIFVPAELKESFVEEMVQHYPEDMAENRRNYFSEPTAFLIVIMPEEERQKQRDEDYGAVGSMIQNFQLLAWERGLGVVWKTNVHIYDKRLHERLGLTDHERIAGYLHLGYFDEVPEGKPRIPVEEKFTIFQP</sequence>
<dbReference type="Gene3D" id="3.40.109.10">
    <property type="entry name" value="NADH Oxidase"/>
    <property type="match status" value="1"/>
</dbReference>
<dbReference type="Pfam" id="PF00881">
    <property type="entry name" value="Nitroreductase"/>
    <property type="match status" value="1"/>
</dbReference>
<evidence type="ECO:0000313" key="9">
    <source>
        <dbReference type="EMBL" id="GAF07606.1"/>
    </source>
</evidence>
<dbReference type="AlphaFoldDB" id="W7YSK5"/>
<protein>
    <submittedName>
        <fullName evidence="9">Nitroreductase</fullName>
    </submittedName>
</protein>
<evidence type="ECO:0000256" key="1">
    <source>
        <dbReference type="ARBA" id="ARBA00001917"/>
    </source>
</evidence>
<comment type="cofactor">
    <cofactor evidence="1">
        <name>FMN</name>
        <dbReference type="ChEBI" id="CHEBI:58210"/>
    </cofactor>
</comment>